<name>A0A7J7E6G9_DICBM</name>
<dbReference type="EC" id="3.2.1.14" evidence="2"/>
<proteinExistence type="predicted"/>
<dbReference type="SUPFAM" id="SSF57625">
    <property type="entry name" value="Invertebrate chitin-binding proteins"/>
    <property type="match status" value="1"/>
</dbReference>
<dbReference type="GO" id="GO:0008061">
    <property type="term" value="F:chitin binding"/>
    <property type="evidence" value="ECO:0007669"/>
    <property type="project" value="InterPro"/>
</dbReference>
<evidence type="ECO:0000256" key="1">
    <source>
        <dbReference type="ARBA" id="ARBA00000822"/>
    </source>
</evidence>
<comment type="caution">
    <text evidence="5">The sequence shown here is derived from an EMBL/GenBank/DDBJ whole genome shotgun (WGS) entry which is preliminary data.</text>
</comment>
<dbReference type="GO" id="GO:0008843">
    <property type="term" value="F:endochitinase activity"/>
    <property type="evidence" value="ECO:0007669"/>
    <property type="project" value="UniProtKB-EC"/>
</dbReference>
<dbReference type="Pfam" id="PF01607">
    <property type="entry name" value="CBM_14"/>
    <property type="match status" value="1"/>
</dbReference>
<comment type="catalytic activity">
    <reaction evidence="1">
        <text>Random endo-hydrolysis of N-acetyl-beta-D-glucosaminide (1-&gt;4)-beta-linkages in chitin and chitodextrins.</text>
        <dbReference type="EC" id="3.2.1.14"/>
    </reaction>
</comment>
<keyword evidence="3" id="KW-0624">Polysaccharide degradation</keyword>
<dbReference type="Gene3D" id="3.20.20.80">
    <property type="entry name" value="Glycosidases"/>
    <property type="match status" value="1"/>
</dbReference>
<dbReference type="Proteomes" id="UP000551758">
    <property type="component" value="Unassembled WGS sequence"/>
</dbReference>
<keyword evidence="3" id="KW-0146">Chitin degradation</keyword>
<dbReference type="AlphaFoldDB" id="A0A7J7E6G9"/>
<evidence type="ECO:0000259" key="4">
    <source>
        <dbReference type="PROSITE" id="PS50940"/>
    </source>
</evidence>
<evidence type="ECO:0000256" key="3">
    <source>
        <dbReference type="ARBA" id="ARBA00023024"/>
    </source>
</evidence>
<evidence type="ECO:0000313" key="5">
    <source>
        <dbReference type="EMBL" id="KAF5911006.1"/>
    </source>
</evidence>
<keyword evidence="3" id="KW-0119">Carbohydrate metabolism</keyword>
<organism evidence="5 6">
    <name type="scientific">Diceros bicornis minor</name>
    <name type="common">South-central black rhinoceros</name>
    <dbReference type="NCBI Taxonomy" id="77932"/>
    <lineage>
        <taxon>Eukaryota</taxon>
        <taxon>Metazoa</taxon>
        <taxon>Chordata</taxon>
        <taxon>Craniata</taxon>
        <taxon>Vertebrata</taxon>
        <taxon>Euteleostomi</taxon>
        <taxon>Mammalia</taxon>
        <taxon>Eutheria</taxon>
        <taxon>Laurasiatheria</taxon>
        <taxon>Perissodactyla</taxon>
        <taxon>Rhinocerotidae</taxon>
        <taxon>Diceros</taxon>
    </lineage>
</organism>
<keyword evidence="6" id="KW-1185">Reference proteome</keyword>
<dbReference type="InterPro" id="IPR002557">
    <property type="entry name" value="Chitin-bd_dom"/>
</dbReference>
<dbReference type="InterPro" id="IPR036508">
    <property type="entry name" value="Chitin-bd_dom_sf"/>
</dbReference>
<sequence>MTPKDALGLQSASCKAPALPIAPITEAPGTGSTSSGGSLGGNVFCANKASGLYLDPADKNAFYSCLNGQTFTQHCQPSLIFDASCACCN</sequence>
<dbReference type="GO" id="GO:0006032">
    <property type="term" value="P:chitin catabolic process"/>
    <property type="evidence" value="ECO:0007669"/>
    <property type="project" value="UniProtKB-KW"/>
</dbReference>
<feature type="domain" description="Chitin-binding type-2" evidence="4">
    <location>
        <begin position="42"/>
        <end position="89"/>
    </location>
</feature>
<protein>
    <recommendedName>
        <fullName evidence="2">chitinase</fullName>
        <ecNumber evidence="2">3.2.1.14</ecNumber>
    </recommendedName>
</protein>
<reference evidence="5 6" key="1">
    <citation type="journal article" date="2020" name="Mol. Biol. Evol.">
        <title>Interspecific Gene Flow and the Evolution of Specialization in Black and White Rhinoceros.</title>
        <authorList>
            <person name="Moodley Y."/>
            <person name="Westbury M.V."/>
            <person name="Russo I.M."/>
            <person name="Gopalakrishnan S."/>
            <person name="Rakotoarivelo A."/>
            <person name="Olsen R.A."/>
            <person name="Prost S."/>
            <person name="Tunstall T."/>
            <person name="Ryder O.A."/>
            <person name="Dalen L."/>
            <person name="Bruford M.W."/>
        </authorList>
    </citation>
    <scope>NUCLEOTIDE SEQUENCE [LARGE SCALE GENOMIC DNA]</scope>
    <source>
        <strain evidence="5">SBR-YM</strain>
        <tissue evidence="5">Skin</tissue>
    </source>
</reference>
<dbReference type="PROSITE" id="PS50940">
    <property type="entry name" value="CHIT_BIND_II"/>
    <property type="match status" value="1"/>
</dbReference>
<dbReference type="EMBL" id="JACDTQ010004046">
    <property type="protein sequence ID" value="KAF5911006.1"/>
    <property type="molecule type" value="Genomic_DNA"/>
</dbReference>
<gene>
    <name evidence="5" type="ORF">HPG69_000971</name>
</gene>
<evidence type="ECO:0000256" key="2">
    <source>
        <dbReference type="ARBA" id="ARBA00012729"/>
    </source>
</evidence>
<evidence type="ECO:0000313" key="6">
    <source>
        <dbReference type="Proteomes" id="UP000551758"/>
    </source>
</evidence>
<accession>A0A7J7E6G9</accession>
<dbReference type="GO" id="GO:0005576">
    <property type="term" value="C:extracellular region"/>
    <property type="evidence" value="ECO:0007669"/>
    <property type="project" value="InterPro"/>
</dbReference>